<organism evidence="17 18">
    <name type="scientific">Leptotrombidium deliense</name>
    <dbReference type="NCBI Taxonomy" id="299467"/>
    <lineage>
        <taxon>Eukaryota</taxon>
        <taxon>Metazoa</taxon>
        <taxon>Ecdysozoa</taxon>
        <taxon>Arthropoda</taxon>
        <taxon>Chelicerata</taxon>
        <taxon>Arachnida</taxon>
        <taxon>Acari</taxon>
        <taxon>Acariformes</taxon>
        <taxon>Trombidiformes</taxon>
        <taxon>Prostigmata</taxon>
        <taxon>Anystina</taxon>
        <taxon>Parasitengona</taxon>
        <taxon>Trombiculoidea</taxon>
        <taxon>Trombiculidae</taxon>
        <taxon>Leptotrombidium</taxon>
    </lineage>
</organism>
<dbReference type="PANTHER" id="PTHR22589:SF67">
    <property type="entry name" value="PEROXISOMAL CARNITINE O-OCTANOYLTRANSFERASE"/>
    <property type="match status" value="1"/>
</dbReference>
<evidence type="ECO:0000256" key="15">
    <source>
        <dbReference type="RuleBase" id="RU003801"/>
    </source>
</evidence>
<keyword evidence="5 15" id="KW-0808">Transferase</keyword>
<keyword evidence="9" id="KW-0576">Peroxisome</keyword>
<dbReference type="GO" id="GO:0006631">
    <property type="term" value="P:fatty acid metabolic process"/>
    <property type="evidence" value="ECO:0007669"/>
    <property type="project" value="UniProtKB-KW"/>
</dbReference>
<evidence type="ECO:0000256" key="6">
    <source>
        <dbReference type="ARBA" id="ARBA00022832"/>
    </source>
</evidence>
<evidence type="ECO:0000256" key="14">
    <source>
        <dbReference type="PIRSR" id="PIRSR600542-1"/>
    </source>
</evidence>
<comment type="pathway">
    <text evidence="2">Lipid metabolism; fatty acid beta-oxidation.</text>
</comment>
<evidence type="ECO:0000259" key="16">
    <source>
        <dbReference type="Pfam" id="PF00755"/>
    </source>
</evidence>
<dbReference type="Pfam" id="PF00755">
    <property type="entry name" value="Carn_acyltransf"/>
    <property type="match status" value="1"/>
</dbReference>
<dbReference type="Gene3D" id="3.30.559.10">
    <property type="entry name" value="Chloramphenicol acetyltransferase-like domain"/>
    <property type="match status" value="1"/>
</dbReference>
<evidence type="ECO:0000256" key="7">
    <source>
        <dbReference type="ARBA" id="ARBA00022990"/>
    </source>
</evidence>
<feature type="active site" description="Proton acceptor" evidence="14">
    <location>
        <position position="334"/>
    </location>
</feature>
<reference evidence="17 18" key="1">
    <citation type="journal article" date="2018" name="Gigascience">
        <title>Genomes of trombidid mites reveal novel predicted allergens and laterally-transferred genes associated with secondary metabolism.</title>
        <authorList>
            <person name="Dong X."/>
            <person name="Chaisiri K."/>
            <person name="Xia D."/>
            <person name="Armstrong S.D."/>
            <person name="Fang Y."/>
            <person name="Donnelly M.J."/>
            <person name="Kadowaki T."/>
            <person name="McGarry J.W."/>
            <person name="Darby A.C."/>
            <person name="Makepeace B.L."/>
        </authorList>
    </citation>
    <scope>NUCLEOTIDE SEQUENCE [LARGE SCALE GENOMIC DNA]</scope>
    <source>
        <strain evidence="17">UoL-UT</strain>
    </source>
</reference>
<evidence type="ECO:0000256" key="2">
    <source>
        <dbReference type="ARBA" id="ARBA00005005"/>
    </source>
</evidence>
<keyword evidence="8" id="KW-0443">Lipid metabolism</keyword>
<name>A0A443S992_9ACAR</name>
<dbReference type="PANTHER" id="PTHR22589">
    <property type="entry name" value="CARNITINE O-ACYLTRANSFERASE"/>
    <property type="match status" value="1"/>
</dbReference>
<dbReference type="EMBL" id="NCKV01005432">
    <property type="protein sequence ID" value="RWS24070.1"/>
    <property type="molecule type" value="Genomic_DNA"/>
</dbReference>
<sequence>MYFSSLGPKSLRDQLYVSESNRTFENDDKLPSLPLPELRNTLDLYLDTVRPVVDNQQFAETETIVRQFENGIGQKLHQKLVKRSQSSKNWLEEWWLDYAYLYNRGPLLPLSNMSGPMPNFDFWPPQPGSRIDRLSLNLLFNLEFWKLLRTEKMRPMIHKGVAWDMSQFKKLFNTCRVPGAIKDTLRCTFRTEAEGAPAATNVIVLYRGHIFSFNAIDENEEPLTPQELSFQLYYIEKWCQAQNAGTGIGSLTVGKRNEWAKNREYLRSLHKKNVENLQLIEDALMVIVLDDSEPVTQGEVLQGVMCGDCIDRWADKSMSLISFKNGIFGASADHTPFDGLCTAVMTHYVLTSINEIKGVYKGCNKFRELKRPERIEFVVDEKIISEIEKVKSEYHTLSSNIDIIHSTFDDFGKSILRTHRFHPEAFVQTALQLAYYRMYGKPAPTYCTASTRQFYHGRTETCRSCFPEAIDFSKAIAQGTASPGELYQLLQKSVNKFQRVMKEAMKNEGCDRHFLGLYVICLEEGIELPEIFTDPSFVKSGGGGNYILSTSCSGYWSICGGVPPMREDGYGCFYGIEDDKITFCCTSFKNCNETNSAAFYSNIKKSLLDMLNILNSSKL</sequence>
<dbReference type="STRING" id="299467.A0A443S992"/>
<evidence type="ECO:0000256" key="10">
    <source>
        <dbReference type="ARBA" id="ARBA00023315"/>
    </source>
</evidence>
<evidence type="ECO:0000256" key="3">
    <source>
        <dbReference type="ARBA" id="ARBA00005232"/>
    </source>
</evidence>
<evidence type="ECO:0000256" key="8">
    <source>
        <dbReference type="ARBA" id="ARBA00023098"/>
    </source>
</evidence>
<comment type="caution">
    <text evidence="17">The sequence shown here is derived from an EMBL/GenBank/DDBJ whole genome shotgun (WGS) entry which is preliminary data.</text>
</comment>
<dbReference type="InterPro" id="IPR000542">
    <property type="entry name" value="Carn_acyl_trans"/>
</dbReference>
<protein>
    <recommendedName>
        <fullName evidence="13">Peroxisomal carnitine O-octanoyltransferase</fullName>
        <ecNumber evidence="12">2.3.1.137</ecNumber>
    </recommendedName>
</protein>
<dbReference type="VEuPathDB" id="VectorBase:LDEU007970"/>
<dbReference type="OrthoDB" id="240216at2759"/>
<feature type="domain" description="Choline/carnitine acyltransferase" evidence="16">
    <location>
        <begin position="33"/>
        <end position="604"/>
    </location>
</feature>
<dbReference type="Proteomes" id="UP000288716">
    <property type="component" value="Unassembled WGS sequence"/>
</dbReference>
<evidence type="ECO:0000256" key="12">
    <source>
        <dbReference type="ARBA" id="ARBA00066418"/>
    </source>
</evidence>
<dbReference type="InterPro" id="IPR042231">
    <property type="entry name" value="Cho/carn_acyl_trans_2"/>
</dbReference>
<dbReference type="SUPFAM" id="SSF52777">
    <property type="entry name" value="CoA-dependent acyltransferases"/>
    <property type="match status" value="2"/>
</dbReference>
<comment type="subcellular location">
    <subcellularLocation>
        <location evidence="1">Peroxisome</location>
    </subcellularLocation>
</comment>
<dbReference type="GO" id="GO:0005777">
    <property type="term" value="C:peroxisome"/>
    <property type="evidence" value="ECO:0007669"/>
    <property type="project" value="UniProtKB-SubCell"/>
</dbReference>
<gene>
    <name evidence="17" type="ORF">B4U80_09533</name>
</gene>
<comment type="similarity">
    <text evidence="3 15">Belongs to the carnitine/choline acetyltransferase family.</text>
</comment>
<evidence type="ECO:0000313" key="18">
    <source>
        <dbReference type="Proteomes" id="UP000288716"/>
    </source>
</evidence>
<keyword evidence="10 15" id="KW-0012">Acyltransferase</keyword>
<evidence type="ECO:0000256" key="4">
    <source>
        <dbReference type="ARBA" id="ARBA00022448"/>
    </source>
</evidence>
<dbReference type="PROSITE" id="PS00439">
    <property type="entry name" value="ACYLTRANSF_C_1"/>
    <property type="match status" value="1"/>
</dbReference>
<evidence type="ECO:0000256" key="9">
    <source>
        <dbReference type="ARBA" id="ARBA00023140"/>
    </source>
</evidence>
<keyword evidence="6" id="KW-0276">Fatty acid metabolism</keyword>
<dbReference type="InterPro" id="IPR039551">
    <property type="entry name" value="Cho/carn_acyl_trans"/>
</dbReference>
<dbReference type="EC" id="2.3.1.137" evidence="12"/>
<dbReference type="Gene3D" id="3.30.559.70">
    <property type="entry name" value="Choline/Carnitine o-acyltransferase, domain 2"/>
    <property type="match status" value="1"/>
</dbReference>
<evidence type="ECO:0000256" key="5">
    <source>
        <dbReference type="ARBA" id="ARBA00022679"/>
    </source>
</evidence>
<dbReference type="GO" id="GO:0008458">
    <property type="term" value="F:carnitine O-octanoyltransferase activity"/>
    <property type="evidence" value="ECO:0007669"/>
    <property type="project" value="UniProtKB-EC"/>
</dbReference>
<evidence type="ECO:0000313" key="17">
    <source>
        <dbReference type="EMBL" id="RWS24070.1"/>
    </source>
</evidence>
<evidence type="ECO:0000256" key="1">
    <source>
        <dbReference type="ARBA" id="ARBA00004275"/>
    </source>
</evidence>
<dbReference type="PROSITE" id="PS00440">
    <property type="entry name" value="ACYLTRANSF_C_2"/>
    <property type="match status" value="1"/>
</dbReference>
<keyword evidence="4" id="KW-0813">Transport</keyword>
<comment type="catalytic activity">
    <reaction evidence="11">
        <text>octanoyl-CoA + (R)-carnitine = O-octanoyl-(R)-carnitine + CoA</text>
        <dbReference type="Rhea" id="RHEA:17177"/>
        <dbReference type="ChEBI" id="CHEBI:16347"/>
        <dbReference type="ChEBI" id="CHEBI:18102"/>
        <dbReference type="ChEBI" id="CHEBI:57287"/>
        <dbReference type="ChEBI" id="CHEBI:57386"/>
        <dbReference type="EC" id="2.3.1.137"/>
    </reaction>
</comment>
<dbReference type="FunFam" id="3.30.559.70:FF:000006">
    <property type="entry name" value="Peroxisomal carnitine O-octanoyltransferase"/>
    <property type="match status" value="1"/>
</dbReference>
<dbReference type="InterPro" id="IPR023213">
    <property type="entry name" value="CAT-like_dom_sf"/>
</dbReference>
<dbReference type="AlphaFoldDB" id="A0A443S992"/>
<keyword evidence="18" id="KW-1185">Reference proteome</keyword>
<proteinExistence type="inferred from homology"/>
<evidence type="ECO:0000256" key="13">
    <source>
        <dbReference type="ARBA" id="ARBA00067184"/>
    </source>
</evidence>
<keyword evidence="7" id="KW-0007">Acetylation</keyword>
<accession>A0A443S992</accession>
<evidence type="ECO:0000256" key="11">
    <source>
        <dbReference type="ARBA" id="ARBA00052326"/>
    </source>
</evidence>